<evidence type="ECO:0000256" key="2">
    <source>
        <dbReference type="ARBA" id="ARBA00008034"/>
    </source>
</evidence>
<dbReference type="STRING" id="185761.SAMN05660282_00178"/>
<evidence type="ECO:0000256" key="4">
    <source>
        <dbReference type="ARBA" id="ARBA00022989"/>
    </source>
</evidence>
<feature type="transmembrane region" description="Helical" evidence="8">
    <location>
        <begin position="6"/>
        <end position="28"/>
    </location>
</feature>
<comment type="similarity">
    <text evidence="2 6">Belongs to the ABC-3 integral membrane protein family.</text>
</comment>
<dbReference type="GO" id="GO:0043190">
    <property type="term" value="C:ATP-binding cassette (ABC) transporter complex"/>
    <property type="evidence" value="ECO:0007669"/>
    <property type="project" value="InterPro"/>
</dbReference>
<dbReference type="InterPro" id="IPR037294">
    <property type="entry name" value="ABC_BtuC-like"/>
</dbReference>
<dbReference type="RefSeq" id="WP_092283458.1">
    <property type="nucleotide sequence ID" value="NZ_FOPJ01000001.1"/>
</dbReference>
<gene>
    <name evidence="9" type="ORF">SAMN05660282_00178</name>
</gene>
<dbReference type="OrthoDB" id="3260923at2"/>
<keyword evidence="10" id="KW-1185">Reference proteome</keyword>
<protein>
    <submittedName>
        <fullName evidence="9">ABC-type Mn2+/Zn2+ transport system, permease component</fullName>
    </submittedName>
</protein>
<dbReference type="InterPro" id="IPR001626">
    <property type="entry name" value="ABC_TroCD"/>
</dbReference>
<keyword evidence="6" id="KW-0813">Transport</keyword>
<feature type="transmembrane region" description="Helical" evidence="8">
    <location>
        <begin position="192"/>
        <end position="211"/>
    </location>
</feature>
<dbReference type="GO" id="GO:0055085">
    <property type="term" value="P:transmembrane transport"/>
    <property type="evidence" value="ECO:0007669"/>
    <property type="project" value="InterPro"/>
</dbReference>
<evidence type="ECO:0000256" key="8">
    <source>
        <dbReference type="SAM" id="Phobius"/>
    </source>
</evidence>
<feature type="region of interest" description="Disordered" evidence="7">
    <location>
        <begin position="280"/>
        <end position="305"/>
    </location>
</feature>
<evidence type="ECO:0000256" key="1">
    <source>
        <dbReference type="ARBA" id="ARBA00004141"/>
    </source>
</evidence>
<evidence type="ECO:0000256" key="5">
    <source>
        <dbReference type="ARBA" id="ARBA00023136"/>
    </source>
</evidence>
<proteinExistence type="inferred from homology"/>
<feature type="transmembrane region" description="Helical" evidence="8">
    <location>
        <begin position="40"/>
        <end position="58"/>
    </location>
</feature>
<evidence type="ECO:0000313" key="9">
    <source>
        <dbReference type="EMBL" id="SFG18353.1"/>
    </source>
</evidence>
<dbReference type="SUPFAM" id="SSF81345">
    <property type="entry name" value="ABC transporter involved in vitamin B12 uptake, BtuC"/>
    <property type="match status" value="1"/>
</dbReference>
<evidence type="ECO:0000313" key="10">
    <source>
        <dbReference type="Proteomes" id="UP000199065"/>
    </source>
</evidence>
<dbReference type="Proteomes" id="UP000199065">
    <property type="component" value="Unassembled WGS sequence"/>
</dbReference>
<organism evidence="9 10">
    <name type="scientific">Corynebacterium spheniscorum</name>
    <dbReference type="NCBI Taxonomy" id="185761"/>
    <lineage>
        <taxon>Bacteria</taxon>
        <taxon>Bacillati</taxon>
        <taxon>Actinomycetota</taxon>
        <taxon>Actinomycetes</taxon>
        <taxon>Mycobacteriales</taxon>
        <taxon>Corynebacteriaceae</taxon>
        <taxon>Corynebacterium</taxon>
    </lineage>
</organism>
<dbReference type="Gene3D" id="1.10.3470.10">
    <property type="entry name" value="ABC transporter involved in vitamin B12 uptake, BtuC"/>
    <property type="match status" value="1"/>
</dbReference>
<feature type="transmembrane region" description="Helical" evidence="8">
    <location>
        <begin position="223"/>
        <end position="243"/>
    </location>
</feature>
<feature type="transmembrane region" description="Helical" evidence="8">
    <location>
        <begin position="249"/>
        <end position="270"/>
    </location>
</feature>
<feature type="transmembrane region" description="Helical" evidence="8">
    <location>
        <begin position="166"/>
        <end position="186"/>
    </location>
</feature>
<dbReference type="AlphaFoldDB" id="A0A1I2PSJ8"/>
<reference evidence="9 10" key="1">
    <citation type="submission" date="2016-10" db="EMBL/GenBank/DDBJ databases">
        <authorList>
            <person name="de Groot N.N."/>
        </authorList>
    </citation>
    <scope>NUCLEOTIDE SEQUENCE [LARGE SCALE GENOMIC DNA]</scope>
    <source>
        <strain>J11</strain>
        <strain evidence="10">PG 39</strain>
    </source>
</reference>
<dbReference type="EMBL" id="FOPJ01000001">
    <property type="protein sequence ID" value="SFG18353.1"/>
    <property type="molecule type" value="Genomic_DNA"/>
</dbReference>
<comment type="subcellular location">
    <subcellularLocation>
        <location evidence="6">Cell membrane</location>
        <topology evidence="6">Multi-pass membrane protein</topology>
    </subcellularLocation>
    <subcellularLocation>
        <location evidence="1">Membrane</location>
        <topology evidence="1">Multi-pass membrane protein</topology>
    </subcellularLocation>
</comment>
<evidence type="ECO:0000256" key="3">
    <source>
        <dbReference type="ARBA" id="ARBA00022692"/>
    </source>
</evidence>
<evidence type="ECO:0000256" key="6">
    <source>
        <dbReference type="RuleBase" id="RU003943"/>
    </source>
</evidence>
<keyword evidence="3 6" id="KW-0812">Transmembrane</keyword>
<dbReference type="PANTHER" id="PTHR30477">
    <property type="entry name" value="ABC-TRANSPORTER METAL-BINDING PROTEIN"/>
    <property type="match status" value="1"/>
</dbReference>
<name>A0A1I2PSJ8_9CORY</name>
<feature type="transmembrane region" description="Helical" evidence="8">
    <location>
        <begin position="94"/>
        <end position="115"/>
    </location>
</feature>
<keyword evidence="4 8" id="KW-1133">Transmembrane helix</keyword>
<evidence type="ECO:0000256" key="7">
    <source>
        <dbReference type="SAM" id="MobiDB-lite"/>
    </source>
</evidence>
<keyword evidence="5 8" id="KW-0472">Membrane</keyword>
<feature type="transmembrane region" description="Helical" evidence="8">
    <location>
        <begin position="135"/>
        <end position="154"/>
    </location>
</feature>
<sequence>MFELGILTLPTIEIILVGALSGLVGTLAVLGRRVFFTESLSHGTFPGAVLGVVIGNLFGMNVTWTLFAGGLLICVPLSWIMHRIAKTEGMSPEAAAGIVLTLGFASGYFLLRWFQPLPVRVETFLAGSLLNVNRVDIIGAGVMLLLTLIVLALWGPQLIFYYFDRIGFRAAGLPGAIAETITLTLICATVVVVIPAIGTILSIALLVAPGAGLIKLVRSTKALLILAPIAGVGIGLLGLWLAVKISLSAGGTIAVIAGLFYVACSLVRSVSCMPWNSQTKAKTTSRSSGTSANAAVTPTANIPSA</sequence>
<feature type="transmembrane region" description="Helical" evidence="8">
    <location>
        <begin position="64"/>
        <end position="82"/>
    </location>
</feature>
<dbReference type="Pfam" id="PF00950">
    <property type="entry name" value="ABC-3"/>
    <property type="match status" value="1"/>
</dbReference>
<dbReference type="PANTHER" id="PTHR30477:SF21">
    <property type="entry name" value="ABC-3 PROTEIN"/>
    <property type="match status" value="1"/>
</dbReference>
<accession>A0A1I2PSJ8</accession>